<evidence type="ECO:0000313" key="2">
    <source>
        <dbReference type="EMBL" id="MDC8012339.1"/>
    </source>
</evidence>
<dbReference type="Proteomes" id="UP001139971">
    <property type="component" value="Unassembled WGS sequence"/>
</dbReference>
<comment type="caution">
    <text evidence="2">The sequence shown here is derived from an EMBL/GenBank/DDBJ whole genome shotgun (WGS) entry which is preliminary data.</text>
</comment>
<organism evidence="2 3">
    <name type="scientific">Tahibacter soli</name>
    <dbReference type="NCBI Taxonomy" id="2983605"/>
    <lineage>
        <taxon>Bacteria</taxon>
        <taxon>Pseudomonadati</taxon>
        <taxon>Pseudomonadota</taxon>
        <taxon>Gammaproteobacteria</taxon>
        <taxon>Lysobacterales</taxon>
        <taxon>Rhodanobacteraceae</taxon>
        <taxon>Tahibacter</taxon>
    </lineage>
</organism>
<dbReference type="Pfam" id="PF10030">
    <property type="entry name" value="DUF2272"/>
    <property type="match status" value="1"/>
</dbReference>
<proteinExistence type="predicted"/>
<dbReference type="InterPro" id="IPR019262">
    <property type="entry name" value="DUF2272"/>
</dbReference>
<protein>
    <submittedName>
        <fullName evidence="2">DUF2272 domain-containing protein</fullName>
    </submittedName>
</protein>
<dbReference type="RefSeq" id="WP_263543832.1">
    <property type="nucleotide sequence ID" value="NZ_JAOVZO020000008.1"/>
</dbReference>
<dbReference type="AlphaFoldDB" id="A0A9X3YH94"/>
<evidence type="ECO:0000259" key="1">
    <source>
        <dbReference type="Pfam" id="PF10030"/>
    </source>
</evidence>
<feature type="domain" description="DUF2272" evidence="1">
    <location>
        <begin position="50"/>
        <end position="207"/>
    </location>
</feature>
<gene>
    <name evidence="2" type="ORF">OD750_007225</name>
</gene>
<sequence>MPATLQSIVESANREWAHWGASAWHVPENRKTIGHTDDEEAFAQHVLDAYCSVGGGSPTLLDIQDDRYFWSAVGMSAIMQGAGFRRAEFPFAQSHSVFIRHFVKARKTGDAGAAYWGFRLGEAGGQPDVGDIVACARGTNMTAPRAAALFDSTRSYESHSDVVVARRAREIDVVGANVLDSVTKKTLRLDSAGHIDDARHFWFAVLKRRTV</sequence>
<dbReference type="EMBL" id="JAOVZO020000008">
    <property type="protein sequence ID" value="MDC8012339.1"/>
    <property type="molecule type" value="Genomic_DNA"/>
</dbReference>
<reference evidence="2" key="1">
    <citation type="submission" date="2023-02" db="EMBL/GenBank/DDBJ databases">
        <title>Tahibacter soli sp. nov. isolated from soil.</title>
        <authorList>
            <person name="Baek J.H."/>
            <person name="Lee J.K."/>
            <person name="Choi D.G."/>
            <person name="Jeon C.O."/>
        </authorList>
    </citation>
    <scope>NUCLEOTIDE SEQUENCE</scope>
    <source>
        <strain evidence="2">BL</strain>
    </source>
</reference>
<evidence type="ECO:0000313" key="3">
    <source>
        <dbReference type="Proteomes" id="UP001139971"/>
    </source>
</evidence>
<keyword evidence="3" id="KW-1185">Reference proteome</keyword>
<accession>A0A9X3YH94</accession>
<name>A0A9X3YH94_9GAMM</name>